<dbReference type="InterPro" id="IPR039537">
    <property type="entry name" value="Retrotran_Ty1/copia-like"/>
</dbReference>
<name>A0A9Q3KSA3_9BASI</name>
<dbReference type="InterPro" id="IPR057670">
    <property type="entry name" value="SH3_retrovirus"/>
</dbReference>
<gene>
    <name evidence="2" type="ORF">O181_126343</name>
</gene>
<protein>
    <recommendedName>
        <fullName evidence="1">Retroviral polymerase SH3-like domain-containing protein</fullName>
    </recommendedName>
</protein>
<dbReference type="PANTHER" id="PTHR42648">
    <property type="entry name" value="TRANSPOSASE, PUTATIVE-RELATED"/>
    <property type="match status" value="1"/>
</dbReference>
<dbReference type="AlphaFoldDB" id="A0A9Q3KSA3"/>
<accession>A0A9Q3KSA3</accession>
<evidence type="ECO:0000259" key="1">
    <source>
        <dbReference type="Pfam" id="PF25597"/>
    </source>
</evidence>
<dbReference type="EMBL" id="AVOT02124457">
    <property type="protein sequence ID" value="MBW0586628.1"/>
    <property type="molecule type" value="Genomic_DNA"/>
</dbReference>
<proteinExistence type="predicted"/>
<reference evidence="2" key="1">
    <citation type="submission" date="2021-03" db="EMBL/GenBank/DDBJ databases">
        <title>Draft genome sequence of rust myrtle Austropuccinia psidii MF-1, a brazilian biotype.</title>
        <authorList>
            <person name="Quecine M.C."/>
            <person name="Pachon D.M.R."/>
            <person name="Bonatelli M.L."/>
            <person name="Correr F.H."/>
            <person name="Franceschini L.M."/>
            <person name="Leite T.F."/>
            <person name="Margarido G.R.A."/>
            <person name="Almeida C.A."/>
            <person name="Ferrarezi J.A."/>
            <person name="Labate C.A."/>
        </authorList>
    </citation>
    <scope>NUCLEOTIDE SEQUENCE</scope>
    <source>
        <strain evidence="2">MF-1</strain>
    </source>
</reference>
<comment type="caution">
    <text evidence="2">The sequence shown here is derived from an EMBL/GenBank/DDBJ whole genome shotgun (WGS) entry which is preliminary data.</text>
</comment>
<dbReference type="Pfam" id="PF25597">
    <property type="entry name" value="SH3_retrovirus"/>
    <property type="match status" value="1"/>
</dbReference>
<evidence type="ECO:0000313" key="3">
    <source>
        <dbReference type="Proteomes" id="UP000765509"/>
    </source>
</evidence>
<dbReference type="Proteomes" id="UP000765509">
    <property type="component" value="Unassembled WGS sequence"/>
</dbReference>
<evidence type="ECO:0000313" key="2">
    <source>
        <dbReference type="EMBL" id="MBW0586628.1"/>
    </source>
</evidence>
<sequence length="216" mass="25415">MLRVSGLEKQVWSYAYKCAAYIQNRIPNSRTGTMTPLELWCGRRPQPKRTFPFGAKAIVHIPTEKQGKLDDRGKLYQLIGFKDDNQGYFFWDNENKKILNSNHVKFIDFQTNDQSDKMKIHNLLNKLELKLGKENTKGICDEQDNVLDNLTNVTDIEIPTNMNEAKSSNWDKWQAAIERELMSFLEMNVWMPIEKQVNMKIIKTEFVFYLKQKRES</sequence>
<keyword evidence="3" id="KW-1185">Reference proteome</keyword>
<organism evidence="2 3">
    <name type="scientific">Austropuccinia psidii MF-1</name>
    <dbReference type="NCBI Taxonomy" id="1389203"/>
    <lineage>
        <taxon>Eukaryota</taxon>
        <taxon>Fungi</taxon>
        <taxon>Dikarya</taxon>
        <taxon>Basidiomycota</taxon>
        <taxon>Pucciniomycotina</taxon>
        <taxon>Pucciniomycetes</taxon>
        <taxon>Pucciniales</taxon>
        <taxon>Sphaerophragmiaceae</taxon>
        <taxon>Austropuccinia</taxon>
    </lineage>
</organism>
<dbReference type="PANTHER" id="PTHR42648:SF28">
    <property type="entry name" value="TRANSPOSON-ENCODED PROTEIN WITH RIBONUCLEASE H-LIKE AND RETROVIRUS ZINC FINGER-LIKE DOMAINS"/>
    <property type="match status" value="1"/>
</dbReference>
<feature type="domain" description="Retroviral polymerase SH3-like" evidence="1">
    <location>
        <begin position="56"/>
        <end position="116"/>
    </location>
</feature>